<evidence type="ECO:0000313" key="3">
    <source>
        <dbReference type="EMBL" id="KAK0754790.1"/>
    </source>
</evidence>
<dbReference type="GO" id="GO:0000294">
    <property type="term" value="P:nuclear-transcribed mRNA catabolic process, RNase MRP-dependent"/>
    <property type="evidence" value="ECO:0007669"/>
    <property type="project" value="TreeGrafter"/>
</dbReference>
<evidence type="ECO:0000256" key="1">
    <source>
        <dbReference type="SAM" id="MobiDB-lite"/>
    </source>
</evidence>
<dbReference type="InterPro" id="IPR049128">
    <property type="entry name" value="Pop8-like_dom"/>
</dbReference>
<accession>A0AA40FBM0</accession>
<dbReference type="GO" id="GO:0005655">
    <property type="term" value="C:nucleolar ribonuclease P complex"/>
    <property type="evidence" value="ECO:0007669"/>
    <property type="project" value="InterPro"/>
</dbReference>
<dbReference type="EMBL" id="JAUKUD010000001">
    <property type="protein sequence ID" value="KAK0754790.1"/>
    <property type="molecule type" value="Genomic_DNA"/>
</dbReference>
<dbReference type="AlphaFoldDB" id="A0AA40FBM0"/>
<dbReference type="GO" id="GO:0008033">
    <property type="term" value="P:tRNA processing"/>
    <property type="evidence" value="ECO:0007669"/>
    <property type="project" value="InterPro"/>
</dbReference>
<gene>
    <name evidence="3" type="ORF">B0T18DRAFT_313672</name>
</gene>
<dbReference type="PANTHER" id="PTHR28173">
    <property type="entry name" value="RIBONUCLEASES P/MRP PROTEIN SUBUNIT POP8"/>
    <property type="match status" value="1"/>
</dbReference>
<feature type="region of interest" description="Disordered" evidence="1">
    <location>
        <begin position="1"/>
        <end position="20"/>
    </location>
</feature>
<feature type="domain" description="Ribonucleases P/MRP subunit Pop8-like" evidence="2">
    <location>
        <begin position="27"/>
        <end position="101"/>
    </location>
</feature>
<keyword evidence="4" id="KW-1185">Reference proteome</keyword>
<dbReference type="Proteomes" id="UP001172155">
    <property type="component" value="Unassembled WGS sequence"/>
</dbReference>
<dbReference type="GO" id="GO:0000171">
    <property type="term" value="F:ribonuclease MRP activity"/>
    <property type="evidence" value="ECO:0007669"/>
    <property type="project" value="TreeGrafter"/>
</dbReference>
<dbReference type="GO" id="GO:0004526">
    <property type="term" value="F:ribonuclease P activity"/>
    <property type="evidence" value="ECO:0007669"/>
    <property type="project" value="TreeGrafter"/>
</dbReference>
<comment type="caution">
    <text evidence="3">The sequence shown here is derived from an EMBL/GenBank/DDBJ whole genome shotgun (WGS) entry which is preliminary data.</text>
</comment>
<evidence type="ECO:0000313" key="4">
    <source>
        <dbReference type="Proteomes" id="UP001172155"/>
    </source>
</evidence>
<reference evidence="3" key="1">
    <citation type="submission" date="2023-06" db="EMBL/GenBank/DDBJ databases">
        <title>Genome-scale phylogeny and comparative genomics of the fungal order Sordariales.</title>
        <authorList>
            <consortium name="Lawrence Berkeley National Laboratory"/>
            <person name="Hensen N."/>
            <person name="Bonometti L."/>
            <person name="Westerberg I."/>
            <person name="Brannstrom I.O."/>
            <person name="Guillou S."/>
            <person name="Cros-Aarteil S."/>
            <person name="Calhoun S."/>
            <person name="Haridas S."/>
            <person name="Kuo A."/>
            <person name="Mondo S."/>
            <person name="Pangilinan J."/>
            <person name="Riley R."/>
            <person name="LaButti K."/>
            <person name="Andreopoulos B."/>
            <person name="Lipzen A."/>
            <person name="Chen C."/>
            <person name="Yanf M."/>
            <person name="Daum C."/>
            <person name="Ng V."/>
            <person name="Clum A."/>
            <person name="Steindorff A."/>
            <person name="Ohm R."/>
            <person name="Martin F."/>
            <person name="Silar P."/>
            <person name="Natvig D."/>
            <person name="Lalanne C."/>
            <person name="Gautier V."/>
            <person name="Ament-velasquez S.L."/>
            <person name="Kruys A."/>
            <person name="Hutchinson M.I."/>
            <person name="Powell A.J."/>
            <person name="Barry K."/>
            <person name="Miller A.N."/>
            <person name="Grigoriev I.V."/>
            <person name="Debuchy R."/>
            <person name="Gladieux P."/>
            <person name="Thoren M.H."/>
            <person name="Johannesson H."/>
        </authorList>
    </citation>
    <scope>NUCLEOTIDE SEQUENCE</scope>
    <source>
        <strain evidence="3">SMH3187-1</strain>
    </source>
</reference>
<name>A0AA40FBM0_9PEZI</name>
<dbReference type="Pfam" id="PF20976">
    <property type="entry name" value="Pop8"/>
    <property type="match status" value="1"/>
</dbReference>
<organism evidence="3 4">
    <name type="scientific">Schizothecium vesticola</name>
    <dbReference type="NCBI Taxonomy" id="314040"/>
    <lineage>
        <taxon>Eukaryota</taxon>
        <taxon>Fungi</taxon>
        <taxon>Dikarya</taxon>
        <taxon>Ascomycota</taxon>
        <taxon>Pezizomycotina</taxon>
        <taxon>Sordariomycetes</taxon>
        <taxon>Sordariomycetidae</taxon>
        <taxon>Sordariales</taxon>
        <taxon>Schizotheciaceae</taxon>
        <taxon>Schizothecium</taxon>
    </lineage>
</organism>
<evidence type="ECO:0000259" key="2">
    <source>
        <dbReference type="Pfam" id="PF20976"/>
    </source>
</evidence>
<protein>
    <recommendedName>
        <fullName evidence="2">Ribonucleases P/MRP subunit Pop8-like domain-containing protein</fullName>
    </recommendedName>
</protein>
<dbReference type="PANTHER" id="PTHR28173:SF1">
    <property type="entry name" value="RIBONUCLEASES P_MRP PROTEIN SUBUNIT POP8"/>
    <property type="match status" value="1"/>
</dbReference>
<dbReference type="GO" id="GO:0034965">
    <property type="term" value="P:intronic box C/D snoRNA processing"/>
    <property type="evidence" value="ECO:0007669"/>
    <property type="project" value="TreeGrafter"/>
</dbReference>
<proteinExistence type="predicted"/>
<dbReference type="InterPro" id="IPR020347">
    <property type="entry name" value="Pop8"/>
</dbReference>
<sequence length="139" mass="14150">MSNTTPPRAPPTKTRELTTTTIKSPPFAYLHLSTSTTTPGLDALQVRSYCSSASRQFLGTTGAAIPVDVLSVSSGLGGGGDAWVRVPRADLGAFAGAITAFGGLSSDGGVMVMRVKACGDWLGSLVGGDGEERVWGSSS</sequence>
<dbReference type="GO" id="GO:0000172">
    <property type="term" value="C:ribonuclease MRP complex"/>
    <property type="evidence" value="ECO:0007669"/>
    <property type="project" value="InterPro"/>
</dbReference>